<reference evidence="1" key="1">
    <citation type="journal article" date="2023" name="G3 (Bethesda)">
        <title>A reference genome for the long-term kleptoplast-retaining sea slug Elysia crispata morphotype clarki.</title>
        <authorList>
            <person name="Eastman K.E."/>
            <person name="Pendleton A.L."/>
            <person name="Shaikh M.A."/>
            <person name="Suttiyut T."/>
            <person name="Ogas R."/>
            <person name="Tomko P."/>
            <person name="Gavelis G."/>
            <person name="Widhalm J.R."/>
            <person name="Wisecaver J.H."/>
        </authorList>
    </citation>
    <scope>NUCLEOTIDE SEQUENCE</scope>
    <source>
        <strain evidence="1">ECLA1</strain>
    </source>
</reference>
<evidence type="ECO:0000313" key="1">
    <source>
        <dbReference type="EMBL" id="KAK3731954.1"/>
    </source>
</evidence>
<dbReference type="Pfam" id="PF03881">
    <property type="entry name" value="Fructosamin_kin"/>
    <property type="match status" value="1"/>
</dbReference>
<proteinExistence type="predicted"/>
<comment type="caution">
    <text evidence="1">The sequence shown here is derived from an EMBL/GenBank/DDBJ whole genome shotgun (WGS) entry which is preliminary data.</text>
</comment>
<gene>
    <name evidence="1" type="ORF">RRG08_045013</name>
</gene>
<dbReference type="Proteomes" id="UP001283361">
    <property type="component" value="Unassembled WGS sequence"/>
</dbReference>
<dbReference type="PANTHER" id="PTHR12149">
    <property type="entry name" value="FRUCTOSAMINE 3 KINASE-RELATED PROTEIN"/>
    <property type="match status" value="1"/>
</dbReference>
<dbReference type="PANTHER" id="PTHR12149:SF8">
    <property type="entry name" value="PROTEIN-RIBULOSAMINE 3-KINASE"/>
    <property type="match status" value="1"/>
</dbReference>
<dbReference type="InterPro" id="IPR016477">
    <property type="entry name" value="Fructo-/Ketosamine-3-kinase"/>
</dbReference>
<dbReference type="Gene3D" id="3.90.1200.10">
    <property type="match status" value="1"/>
</dbReference>
<evidence type="ECO:0000313" key="2">
    <source>
        <dbReference type="Proteomes" id="UP001283361"/>
    </source>
</evidence>
<accession>A0AAE0Y4N1</accession>
<keyword evidence="2" id="KW-1185">Reference proteome</keyword>
<organism evidence="1 2">
    <name type="scientific">Elysia crispata</name>
    <name type="common">lettuce slug</name>
    <dbReference type="NCBI Taxonomy" id="231223"/>
    <lineage>
        <taxon>Eukaryota</taxon>
        <taxon>Metazoa</taxon>
        <taxon>Spiralia</taxon>
        <taxon>Lophotrochozoa</taxon>
        <taxon>Mollusca</taxon>
        <taxon>Gastropoda</taxon>
        <taxon>Heterobranchia</taxon>
        <taxon>Euthyneura</taxon>
        <taxon>Panpulmonata</taxon>
        <taxon>Sacoglossa</taxon>
        <taxon>Placobranchoidea</taxon>
        <taxon>Plakobranchidae</taxon>
        <taxon>Elysia</taxon>
    </lineage>
</organism>
<dbReference type="EMBL" id="JAWDGP010006982">
    <property type="protein sequence ID" value="KAK3731954.1"/>
    <property type="molecule type" value="Genomic_DNA"/>
</dbReference>
<sequence length="108" mass="12622">MTFPTVSFDPISMYGHSEFDLSIIFKHGGFDQSFFKAYHSLVPRATGFEQRYDLYSLHHHFQIWAHFGDEFVEDALGIVEPEIFRPTFGKGFKTSCLDLLRKLEKQLK</sequence>
<name>A0AAE0Y4N1_9GAST</name>
<protein>
    <submittedName>
        <fullName evidence="1">Uncharacterized protein</fullName>
    </submittedName>
</protein>
<dbReference type="AlphaFoldDB" id="A0AAE0Y4N1"/>